<reference evidence="7 8" key="1">
    <citation type="submission" date="2018-08" db="EMBL/GenBank/DDBJ databases">
        <title>Chitinophagaceae sp. K23C18032701, a novel bacterium isolated from forest soil.</title>
        <authorList>
            <person name="Wang C."/>
        </authorList>
    </citation>
    <scope>NUCLEOTIDE SEQUENCE [LARGE SCALE GENOMIC DNA]</scope>
    <source>
        <strain evidence="7 8">K23C18032701</strain>
    </source>
</reference>
<evidence type="ECO:0000256" key="4">
    <source>
        <dbReference type="ARBA" id="ARBA00023136"/>
    </source>
</evidence>
<organism evidence="7 8">
    <name type="scientific">Deminuibacter soli</name>
    <dbReference type="NCBI Taxonomy" id="2291815"/>
    <lineage>
        <taxon>Bacteria</taxon>
        <taxon>Pseudomonadati</taxon>
        <taxon>Bacteroidota</taxon>
        <taxon>Chitinophagia</taxon>
        <taxon>Chitinophagales</taxon>
        <taxon>Chitinophagaceae</taxon>
        <taxon>Deminuibacter</taxon>
    </lineage>
</organism>
<accession>A0A3E1NE10</accession>
<keyword evidence="4 5" id="KW-0472">Membrane</keyword>
<dbReference type="PANTHER" id="PTHR43471">
    <property type="entry name" value="ABC TRANSPORTER PERMEASE"/>
    <property type="match status" value="1"/>
</dbReference>
<evidence type="ECO:0000256" key="2">
    <source>
        <dbReference type="ARBA" id="ARBA00022692"/>
    </source>
</evidence>
<sequence>MSKISLILQREYLSRVKDKTFILTTLLTPLLFVGFIAGATYLSIAGKEKVSVAVADTQNYFHSGIKSDGDVEFSFPQQVDTANFMSKGYTALLIVPASNNKQGEYTIVSKKSLGMMTMGKIENSVNAALENRMLLQAGVQREKLDSIHNAARISSLKAVLKQGNNSGESNQGLAYGIGYGSGILIYLTMLLYGMMLMRGVMEEKTNRIAEVVVSSVKPFELMLGKIIGIGAVGLTQFLMWGILIIGLSALATSFVPHETLQQVQTLQQNGGVMPGGGMMQASEKAQAIYKLKHNLSTANWPLIIGCFIFYFLGGYLFYASLFAAVGSVTEDIQGSRSLTVPVTMPIIFSFIVMTNAVQVPDSPVAIWASIIPFSSPMVMMARIAYGVPGTVTYVQLISSILLLVASFLFTTWMAGKIYRTGILMYGKKITWGEMMKWAFKRA</sequence>
<dbReference type="SUPFAM" id="SSF53850">
    <property type="entry name" value="Periplasmic binding protein-like II"/>
    <property type="match status" value="1"/>
</dbReference>
<feature type="transmembrane region" description="Helical" evidence="5">
    <location>
        <begin position="338"/>
        <end position="358"/>
    </location>
</feature>
<evidence type="ECO:0000256" key="3">
    <source>
        <dbReference type="ARBA" id="ARBA00022989"/>
    </source>
</evidence>
<protein>
    <submittedName>
        <fullName evidence="7">ABC transporter permease</fullName>
    </submittedName>
</protein>
<dbReference type="Gene3D" id="3.40.190.10">
    <property type="entry name" value="Periplasmic binding protein-like II"/>
    <property type="match status" value="1"/>
</dbReference>
<feature type="transmembrane region" description="Helical" evidence="5">
    <location>
        <begin position="226"/>
        <end position="251"/>
    </location>
</feature>
<proteinExistence type="predicted"/>
<evidence type="ECO:0000256" key="5">
    <source>
        <dbReference type="SAM" id="Phobius"/>
    </source>
</evidence>
<evidence type="ECO:0000256" key="1">
    <source>
        <dbReference type="ARBA" id="ARBA00004141"/>
    </source>
</evidence>
<dbReference type="PANTHER" id="PTHR43471:SF3">
    <property type="entry name" value="ABC TRANSPORTER PERMEASE PROTEIN NATB"/>
    <property type="match status" value="1"/>
</dbReference>
<dbReference type="RefSeq" id="WP_116849368.1">
    <property type="nucleotide sequence ID" value="NZ_QTJU01000011.1"/>
</dbReference>
<feature type="transmembrane region" description="Helical" evidence="5">
    <location>
        <begin position="364"/>
        <end position="385"/>
    </location>
</feature>
<dbReference type="OrthoDB" id="9768837at2"/>
<gene>
    <name evidence="7" type="ORF">DXN05_21580</name>
</gene>
<keyword evidence="3 5" id="KW-1133">Transmembrane helix</keyword>
<feature type="transmembrane region" description="Helical" evidence="5">
    <location>
        <begin position="173"/>
        <end position="197"/>
    </location>
</feature>
<dbReference type="Proteomes" id="UP000261284">
    <property type="component" value="Unassembled WGS sequence"/>
</dbReference>
<feature type="transmembrane region" description="Helical" evidence="5">
    <location>
        <begin position="21"/>
        <end position="44"/>
    </location>
</feature>
<evidence type="ECO:0000313" key="8">
    <source>
        <dbReference type="Proteomes" id="UP000261284"/>
    </source>
</evidence>
<keyword evidence="2 5" id="KW-0812">Transmembrane</keyword>
<dbReference type="AlphaFoldDB" id="A0A3E1NE10"/>
<comment type="subcellular location">
    <subcellularLocation>
        <location evidence="1">Membrane</location>
        <topology evidence="1">Multi-pass membrane protein</topology>
    </subcellularLocation>
</comment>
<evidence type="ECO:0000259" key="6">
    <source>
        <dbReference type="Pfam" id="PF12698"/>
    </source>
</evidence>
<feature type="domain" description="ABC-2 type transporter transmembrane" evidence="6">
    <location>
        <begin position="19"/>
        <end position="414"/>
    </location>
</feature>
<comment type="caution">
    <text evidence="7">The sequence shown here is derived from an EMBL/GenBank/DDBJ whole genome shotgun (WGS) entry which is preliminary data.</text>
</comment>
<keyword evidence="8" id="KW-1185">Reference proteome</keyword>
<feature type="transmembrane region" description="Helical" evidence="5">
    <location>
        <begin position="392"/>
        <end position="414"/>
    </location>
</feature>
<evidence type="ECO:0000313" key="7">
    <source>
        <dbReference type="EMBL" id="RFM26190.1"/>
    </source>
</evidence>
<dbReference type="GO" id="GO:0016020">
    <property type="term" value="C:membrane"/>
    <property type="evidence" value="ECO:0007669"/>
    <property type="project" value="UniProtKB-SubCell"/>
</dbReference>
<dbReference type="GO" id="GO:0140359">
    <property type="term" value="F:ABC-type transporter activity"/>
    <property type="evidence" value="ECO:0007669"/>
    <property type="project" value="InterPro"/>
</dbReference>
<dbReference type="InterPro" id="IPR013525">
    <property type="entry name" value="ABC2_TM"/>
</dbReference>
<name>A0A3E1NE10_9BACT</name>
<feature type="transmembrane region" description="Helical" evidence="5">
    <location>
        <begin position="300"/>
        <end position="326"/>
    </location>
</feature>
<dbReference type="Pfam" id="PF12698">
    <property type="entry name" value="ABC2_membrane_3"/>
    <property type="match status" value="1"/>
</dbReference>
<dbReference type="EMBL" id="QTJU01000011">
    <property type="protein sequence ID" value="RFM26190.1"/>
    <property type="molecule type" value="Genomic_DNA"/>
</dbReference>